<organism evidence="1 2">
    <name type="scientific">candidate division WOR-1 bacterium RIFOXYB2_FULL_37_13</name>
    <dbReference type="NCBI Taxonomy" id="1802579"/>
    <lineage>
        <taxon>Bacteria</taxon>
        <taxon>Bacillati</taxon>
        <taxon>Saganbacteria</taxon>
    </lineage>
</organism>
<accession>A0A1F4SSV6</accession>
<name>A0A1F4SSV6_UNCSA</name>
<dbReference type="STRING" id="1802579.A2310_02850"/>
<protein>
    <submittedName>
        <fullName evidence="1">Uncharacterized protein</fullName>
    </submittedName>
</protein>
<dbReference type="Proteomes" id="UP000178417">
    <property type="component" value="Unassembled WGS sequence"/>
</dbReference>
<evidence type="ECO:0000313" key="1">
    <source>
        <dbReference type="EMBL" id="OGC23522.1"/>
    </source>
</evidence>
<evidence type="ECO:0000313" key="2">
    <source>
        <dbReference type="Proteomes" id="UP000178417"/>
    </source>
</evidence>
<sequence>MLANENSTNSSHDVYSIGNKTYTKAEFGPKAWATILEKSPGRFVDVLMAKFESVFSEKSKKIDKAI</sequence>
<dbReference type="AlphaFoldDB" id="A0A1F4SSV6"/>
<comment type="caution">
    <text evidence="1">The sequence shown here is derived from an EMBL/GenBank/DDBJ whole genome shotgun (WGS) entry which is preliminary data.</text>
</comment>
<reference evidence="1 2" key="1">
    <citation type="journal article" date="2016" name="Nat. Commun.">
        <title>Thousands of microbial genomes shed light on interconnected biogeochemical processes in an aquifer system.</title>
        <authorList>
            <person name="Anantharaman K."/>
            <person name="Brown C.T."/>
            <person name="Hug L.A."/>
            <person name="Sharon I."/>
            <person name="Castelle C.J."/>
            <person name="Probst A.J."/>
            <person name="Thomas B.C."/>
            <person name="Singh A."/>
            <person name="Wilkins M.J."/>
            <person name="Karaoz U."/>
            <person name="Brodie E.L."/>
            <person name="Williams K.H."/>
            <person name="Hubbard S.S."/>
            <person name="Banfield J.F."/>
        </authorList>
    </citation>
    <scope>NUCLEOTIDE SEQUENCE [LARGE SCALE GENOMIC DNA]</scope>
</reference>
<dbReference type="EMBL" id="MEUB01000017">
    <property type="protein sequence ID" value="OGC23522.1"/>
    <property type="molecule type" value="Genomic_DNA"/>
</dbReference>
<gene>
    <name evidence="1" type="ORF">A2310_02850</name>
</gene>
<proteinExistence type="predicted"/>